<evidence type="ECO:0000256" key="1">
    <source>
        <dbReference type="ARBA" id="ARBA00004245"/>
    </source>
</evidence>
<evidence type="ECO:0000256" key="3">
    <source>
        <dbReference type="ARBA" id="ARBA00022701"/>
    </source>
</evidence>
<dbReference type="InterPro" id="IPR007145">
    <property type="entry name" value="MAP65_Ase1_PRC1"/>
</dbReference>
<sequence length="463" mass="53310">MSIPQKDPLLQLVTTCGSLVHELQIIWDEVGESGADRDRMLDELQQECLDVYRRKVDHANIQRAQLRQTIADSEAELAEICSQMGERPVHIRQYEQNVGSLREELQLILPQLEEMRKRKCDRRSQINLVMEQIREMSIELYRTTEHAASRTDVDEGDLSMRRLDDLHRVLQALQKEKSDRQEQVQGHLNTLNCLCLVLGIDFLQTVSPVHPGLCDSNSETSVSDDIIRRLSDAVQNTRVTKIQRMQKLQDLTSSMLELWDLMDTPTEEQQAFQNVTCNIAASEDEITEPNMLSIDSLKKVEEEVCRLEKLKSSKMKELILRKRSELEELCKKTHLVLETDAAGELATEAIESGVVDVTYVLENIELQIGKVKEEALSRKDILEKVEKWMAACEEEQWLEDYNKDENRYNIGRGSHLILKRAEKARALVSKIPGLVEGLMFKTLVWEQENESEFTYDGSTCFYA</sequence>
<evidence type="ECO:0000256" key="2">
    <source>
        <dbReference type="ARBA" id="ARBA00006187"/>
    </source>
</evidence>
<dbReference type="PANTHER" id="PTHR19321:SF7">
    <property type="entry name" value="65-KDA MICROTUBULE-ASSOCIATED PROTEIN 3"/>
    <property type="match status" value="1"/>
</dbReference>
<evidence type="ECO:0000313" key="6">
    <source>
        <dbReference type="EnsemblPlants" id="Kaladp0096s0043.2.v1.1"/>
    </source>
</evidence>
<comment type="similarity">
    <text evidence="2">Belongs to the MAP65/ASE1 family.</text>
</comment>
<dbReference type="GO" id="GO:0005737">
    <property type="term" value="C:cytoplasm"/>
    <property type="evidence" value="ECO:0007669"/>
    <property type="project" value="TreeGrafter"/>
</dbReference>
<dbReference type="PANTHER" id="PTHR19321">
    <property type="entry name" value="PROTEIN REGULATOR OF CYTOKINESIS 1 PRC1-RELATED"/>
    <property type="match status" value="1"/>
</dbReference>
<accession>A0A7N0V4D1</accession>
<keyword evidence="5" id="KW-0175">Coiled coil</keyword>
<evidence type="ECO:0000313" key="7">
    <source>
        <dbReference type="Proteomes" id="UP000594263"/>
    </source>
</evidence>
<keyword evidence="4" id="KW-0206">Cytoskeleton</keyword>
<dbReference type="Proteomes" id="UP000594263">
    <property type="component" value="Unplaced"/>
</dbReference>
<evidence type="ECO:0000256" key="5">
    <source>
        <dbReference type="SAM" id="Coils"/>
    </source>
</evidence>
<proteinExistence type="inferred from homology"/>
<dbReference type="GO" id="GO:0005874">
    <property type="term" value="C:microtubule"/>
    <property type="evidence" value="ECO:0007669"/>
    <property type="project" value="UniProtKB-KW"/>
</dbReference>
<name>A0A7N0V4D1_KALFE</name>
<reference evidence="6" key="1">
    <citation type="submission" date="2021-01" db="UniProtKB">
        <authorList>
            <consortium name="EnsemblPlants"/>
        </authorList>
    </citation>
    <scope>IDENTIFICATION</scope>
</reference>
<evidence type="ECO:0000256" key="4">
    <source>
        <dbReference type="ARBA" id="ARBA00023212"/>
    </source>
</evidence>
<dbReference type="Gene3D" id="1.20.58.1520">
    <property type="match status" value="1"/>
</dbReference>
<keyword evidence="7" id="KW-1185">Reference proteome</keyword>
<keyword evidence="3" id="KW-0493">Microtubule</keyword>
<comment type="subcellular location">
    <subcellularLocation>
        <location evidence="1">Cytoplasm</location>
        <location evidence="1">Cytoskeleton</location>
    </subcellularLocation>
</comment>
<dbReference type="Pfam" id="PF03999">
    <property type="entry name" value="MAP65_ASE1"/>
    <property type="match status" value="1"/>
</dbReference>
<dbReference type="EnsemblPlants" id="Kaladp0096s0043.2.v1.1">
    <property type="protein sequence ID" value="Kaladp0096s0043.2.v1.1"/>
    <property type="gene ID" value="Kaladp0096s0043.v1.1"/>
</dbReference>
<organism evidence="6 7">
    <name type="scientific">Kalanchoe fedtschenkoi</name>
    <name type="common">Lavender scallops</name>
    <name type="synonym">South American air plant</name>
    <dbReference type="NCBI Taxonomy" id="63787"/>
    <lineage>
        <taxon>Eukaryota</taxon>
        <taxon>Viridiplantae</taxon>
        <taxon>Streptophyta</taxon>
        <taxon>Embryophyta</taxon>
        <taxon>Tracheophyta</taxon>
        <taxon>Spermatophyta</taxon>
        <taxon>Magnoliopsida</taxon>
        <taxon>eudicotyledons</taxon>
        <taxon>Gunneridae</taxon>
        <taxon>Pentapetalae</taxon>
        <taxon>Saxifragales</taxon>
        <taxon>Crassulaceae</taxon>
        <taxon>Kalanchoe</taxon>
    </lineage>
</organism>
<protein>
    <submittedName>
        <fullName evidence="6">Uncharacterized protein</fullName>
    </submittedName>
</protein>
<dbReference type="GO" id="GO:0005819">
    <property type="term" value="C:spindle"/>
    <property type="evidence" value="ECO:0007669"/>
    <property type="project" value="TreeGrafter"/>
</dbReference>
<dbReference type="Gramene" id="Kaladp0096s0043.2.v1.1">
    <property type="protein sequence ID" value="Kaladp0096s0043.2.v1.1"/>
    <property type="gene ID" value="Kaladp0096s0043.v1.1"/>
</dbReference>
<dbReference type="GO" id="GO:0008017">
    <property type="term" value="F:microtubule binding"/>
    <property type="evidence" value="ECO:0007669"/>
    <property type="project" value="InterPro"/>
</dbReference>
<dbReference type="AlphaFoldDB" id="A0A7N0V4D1"/>
<feature type="coiled-coil region" evidence="5">
    <location>
        <begin position="49"/>
        <end position="83"/>
    </location>
</feature>
<dbReference type="GO" id="GO:0000226">
    <property type="term" value="P:microtubule cytoskeleton organization"/>
    <property type="evidence" value="ECO:0007669"/>
    <property type="project" value="InterPro"/>
</dbReference>
<keyword evidence="4" id="KW-0963">Cytoplasm</keyword>